<proteinExistence type="predicted"/>
<gene>
    <name evidence="1" type="ORF">SEA_DIANE_49</name>
</gene>
<reference evidence="1 2" key="1">
    <citation type="submission" date="2017-08" db="EMBL/GenBank/DDBJ databases">
        <authorList>
            <person name="Jones O.D."/>
            <person name="Rapp I.M."/>
            <person name="Layton S."/>
            <person name="Bhuiyan S."/>
            <person name="Kim T."/>
            <person name="Hughes L.E."/>
            <person name="Garlena R.A."/>
            <person name="Russell D.A."/>
            <person name="Pope W.H."/>
            <person name="Jacobs-Sera D."/>
            <person name="Hendrix R.W."/>
            <person name="Hatfull G.F."/>
        </authorList>
    </citation>
    <scope>NUCLEOTIDE SEQUENCE [LARGE SCALE GENOMIC DNA]</scope>
</reference>
<name>A0A291LIC9_9CAUD</name>
<dbReference type="Proteomes" id="UP000230725">
    <property type="component" value="Segment"/>
</dbReference>
<dbReference type="EMBL" id="MF766046">
    <property type="protein sequence ID" value="ATI18833.1"/>
    <property type="molecule type" value="Genomic_DNA"/>
</dbReference>
<keyword evidence="2" id="KW-1185">Reference proteome</keyword>
<evidence type="ECO:0000313" key="2">
    <source>
        <dbReference type="Proteomes" id="UP000230725"/>
    </source>
</evidence>
<accession>A0A291LIC9</accession>
<sequence length="125" mass="13530">MADETVHEDANGNVGTPRLLPWTHEGKDCWLTPASEGGVLSAMADAMEAEQMRDGREVLAQVRGLMEESDKLGAQELRFISSRLAESLADALRVAESRGIRLGIVDPTPDEDIEELVDKGLKGGE</sequence>
<protein>
    <submittedName>
        <fullName evidence="1">Uncharacterized protein</fullName>
    </submittedName>
</protein>
<organism evidence="1 2">
    <name type="scientific">Streptomyces phage Diane</name>
    <dbReference type="NCBI Taxonomy" id="2041207"/>
    <lineage>
        <taxon>Viruses</taxon>
        <taxon>Duplodnaviria</taxon>
        <taxon>Heunggongvirae</taxon>
        <taxon>Uroviricota</taxon>
        <taxon>Caudoviricetes</taxon>
        <taxon>Arquatrovirinae</taxon>
        <taxon>Omarvirus</taxon>
        <taxon>Omarvirus diane</taxon>
    </lineage>
</organism>
<evidence type="ECO:0000313" key="1">
    <source>
        <dbReference type="EMBL" id="ATI18833.1"/>
    </source>
</evidence>